<proteinExistence type="predicted"/>
<dbReference type="Proteomes" id="UP000177912">
    <property type="component" value="Unassembled WGS sequence"/>
</dbReference>
<dbReference type="AlphaFoldDB" id="A0A1F5NRQ6"/>
<name>A0A1F5NRQ6_9BACT</name>
<evidence type="ECO:0000313" key="1">
    <source>
        <dbReference type="EMBL" id="OGE80351.1"/>
    </source>
</evidence>
<gene>
    <name evidence="1" type="ORF">A2826_02755</name>
</gene>
<evidence type="ECO:0000313" key="2">
    <source>
        <dbReference type="Proteomes" id="UP000177912"/>
    </source>
</evidence>
<protein>
    <submittedName>
        <fullName evidence="1">Uncharacterized protein</fullName>
    </submittedName>
</protein>
<organism evidence="1 2">
    <name type="scientific">Candidatus Doudnabacteria bacterium RIFCSPHIGHO2_01_FULL_43_23</name>
    <dbReference type="NCBI Taxonomy" id="1817822"/>
    <lineage>
        <taxon>Bacteria</taxon>
        <taxon>Candidatus Doudnaibacteriota</taxon>
    </lineage>
</organism>
<dbReference type="EMBL" id="MFEI01000034">
    <property type="protein sequence ID" value="OGE80351.1"/>
    <property type="molecule type" value="Genomic_DNA"/>
</dbReference>
<comment type="caution">
    <text evidence="1">The sequence shown here is derived from an EMBL/GenBank/DDBJ whole genome shotgun (WGS) entry which is preliminary data.</text>
</comment>
<sequence>MKGLRRLRKGRGKTEHLSERKFYYSERKAEVFPPKADPPLAGTIPYIWPKPFWKSGSARLKNGKRVCP</sequence>
<accession>A0A1F5NRQ6</accession>
<reference evidence="1 2" key="1">
    <citation type="journal article" date="2016" name="Nat. Commun.">
        <title>Thousands of microbial genomes shed light on interconnected biogeochemical processes in an aquifer system.</title>
        <authorList>
            <person name="Anantharaman K."/>
            <person name="Brown C.T."/>
            <person name="Hug L.A."/>
            <person name="Sharon I."/>
            <person name="Castelle C.J."/>
            <person name="Probst A.J."/>
            <person name="Thomas B.C."/>
            <person name="Singh A."/>
            <person name="Wilkins M.J."/>
            <person name="Karaoz U."/>
            <person name="Brodie E.L."/>
            <person name="Williams K.H."/>
            <person name="Hubbard S.S."/>
            <person name="Banfield J.F."/>
        </authorList>
    </citation>
    <scope>NUCLEOTIDE SEQUENCE [LARGE SCALE GENOMIC DNA]</scope>
</reference>